<accession>A0A1F4PZZ8</accession>
<dbReference type="InterPro" id="IPR050664">
    <property type="entry name" value="Octanoyltrans_LipM/LipL"/>
</dbReference>
<sequence>MGIDLGLFNDLERGAIPSTLRIYSWQPNCISLGYSQNEDRLIDGKMARALGWDIVKRPTGGGIVFHNEAEVTYSIVTEIGNPLLPKGLVPSYKKISEAVVAGLAGIGVAAELQTSNIKLQNKSKSPNQKSRTSLCFSFPAEYEIVVSGKKIVGSAQKRGRRALLQQGSIFVRRPPEEIFPVLKEPYSDHNAVSVEEVLGREVGFCEISTALAKGFSECFGIDFGI</sequence>
<reference evidence="2 3" key="1">
    <citation type="journal article" date="2016" name="Nat. Commun.">
        <title>Thousands of microbial genomes shed light on interconnected biogeochemical processes in an aquifer system.</title>
        <authorList>
            <person name="Anantharaman K."/>
            <person name="Brown C.T."/>
            <person name="Hug L.A."/>
            <person name="Sharon I."/>
            <person name="Castelle C.J."/>
            <person name="Probst A.J."/>
            <person name="Thomas B.C."/>
            <person name="Singh A."/>
            <person name="Wilkins M.J."/>
            <person name="Karaoz U."/>
            <person name="Brodie E.L."/>
            <person name="Williams K.H."/>
            <person name="Hubbard S.S."/>
            <person name="Banfield J.F."/>
        </authorList>
    </citation>
    <scope>NUCLEOTIDE SEQUENCE [LARGE SCALE GENOMIC DNA]</scope>
</reference>
<proteinExistence type="predicted"/>
<dbReference type="EMBL" id="METM01000029">
    <property type="protein sequence ID" value="OGB89176.1"/>
    <property type="molecule type" value="Genomic_DNA"/>
</dbReference>
<dbReference type="CDD" id="cd16443">
    <property type="entry name" value="LplA"/>
    <property type="match status" value="1"/>
</dbReference>
<dbReference type="PANTHER" id="PTHR43679">
    <property type="entry name" value="OCTANOYLTRANSFERASE LIPM-RELATED"/>
    <property type="match status" value="1"/>
</dbReference>
<dbReference type="InterPro" id="IPR004143">
    <property type="entry name" value="BPL_LPL_catalytic"/>
</dbReference>
<protein>
    <recommendedName>
        <fullName evidence="1">BPL/LPL catalytic domain-containing protein</fullName>
    </recommendedName>
</protein>
<organism evidence="2 3">
    <name type="scientific">candidate division WOR-1 bacterium RIFCSPHIGHO2_01_FULL_53_15</name>
    <dbReference type="NCBI Taxonomy" id="1802564"/>
    <lineage>
        <taxon>Bacteria</taxon>
        <taxon>Bacillati</taxon>
        <taxon>Saganbacteria</taxon>
    </lineage>
</organism>
<name>A0A1F4PZZ8_UNCSA</name>
<dbReference type="Proteomes" id="UP000178724">
    <property type="component" value="Unassembled WGS sequence"/>
</dbReference>
<dbReference type="Pfam" id="PF21948">
    <property type="entry name" value="LplA-B_cat"/>
    <property type="match status" value="1"/>
</dbReference>
<dbReference type="AlphaFoldDB" id="A0A1F4PZZ8"/>
<evidence type="ECO:0000313" key="3">
    <source>
        <dbReference type="Proteomes" id="UP000178724"/>
    </source>
</evidence>
<gene>
    <name evidence="2" type="ORF">A2625_02515</name>
</gene>
<comment type="caution">
    <text evidence="2">The sequence shown here is derived from an EMBL/GenBank/DDBJ whole genome shotgun (WGS) entry which is preliminary data.</text>
</comment>
<dbReference type="Gene3D" id="3.30.930.10">
    <property type="entry name" value="Bira Bifunctional Protein, Domain 2"/>
    <property type="match status" value="1"/>
</dbReference>
<dbReference type="PROSITE" id="PS51733">
    <property type="entry name" value="BPL_LPL_CATALYTIC"/>
    <property type="match status" value="1"/>
</dbReference>
<dbReference type="PANTHER" id="PTHR43679:SF2">
    <property type="entry name" value="OCTANOYL-[GCVH]:PROTEIN N-OCTANOYLTRANSFERASE"/>
    <property type="match status" value="1"/>
</dbReference>
<evidence type="ECO:0000313" key="2">
    <source>
        <dbReference type="EMBL" id="OGB89176.1"/>
    </source>
</evidence>
<dbReference type="SUPFAM" id="SSF55681">
    <property type="entry name" value="Class II aaRS and biotin synthetases"/>
    <property type="match status" value="1"/>
</dbReference>
<evidence type="ECO:0000259" key="1">
    <source>
        <dbReference type="PROSITE" id="PS51733"/>
    </source>
</evidence>
<feature type="domain" description="BPL/LPL catalytic" evidence="1">
    <location>
        <begin position="14"/>
        <end position="223"/>
    </location>
</feature>
<dbReference type="InterPro" id="IPR045864">
    <property type="entry name" value="aa-tRNA-synth_II/BPL/LPL"/>
</dbReference>